<accession>A0A841EBK8</accession>
<dbReference type="PRINTS" id="PR01434">
    <property type="entry name" value="NADHDHGNASE5"/>
</dbReference>
<keyword evidence="17" id="KW-1185">Reference proteome</keyword>
<dbReference type="GO" id="GO:0015297">
    <property type="term" value="F:antiporter activity"/>
    <property type="evidence" value="ECO:0007669"/>
    <property type="project" value="UniProtKB-KW"/>
</dbReference>
<feature type="transmembrane region" description="Helical" evidence="11">
    <location>
        <begin position="206"/>
        <end position="223"/>
    </location>
</feature>
<feature type="compositionally biased region" description="Acidic residues" evidence="10">
    <location>
        <begin position="862"/>
        <end position="871"/>
    </location>
</feature>
<dbReference type="AlphaFoldDB" id="A0A841EBK8"/>
<dbReference type="GO" id="GO:0005886">
    <property type="term" value="C:plasma membrane"/>
    <property type="evidence" value="ECO:0007669"/>
    <property type="project" value="UniProtKB-SubCell"/>
</dbReference>
<feature type="transmembrane region" description="Helical" evidence="11">
    <location>
        <begin position="301"/>
        <end position="320"/>
    </location>
</feature>
<feature type="region of interest" description="Disordered" evidence="10">
    <location>
        <begin position="781"/>
        <end position="871"/>
    </location>
</feature>
<keyword evidence="6 11" id="KW-1133">Transmembrane helix</keyword>
<dbReference type="Pfam" id="PF00662">
    <property type="entry name" value="Proton_antipo_N"/>
    <property type="match status" value="1"/>
</dbReference>
<protein>
    <submittedName>
        <fullName evidence="16">Multicomponent Na+:H+ antiporter subunit A</fullName>
    </submittedName>
</protein>
<evidence type="ECO:0000256" key="8">
    <source>
        <dbReference type="ARBA" id="ARBA00023136"/>
    </source>
</evidence>
<feature type="transmembrane region" description="Helical" evidence="11">
    <location>
        <begin position="458"/>
        <end position="480"/>
    </location>
</feature>
<evidence type="ECO:0000259" key="15">
    <source>
        <dbReference type="Pfam" id="PF20501"/>
    </source>
</evidence>
<sequence length="871" mass="89210">MSDAPMLLPAILALHAAAALLLPPLADRFGARIFLIAGLPPAAAAVWALANAPGILAGTPVTAGVAWVPALEIGLDFRVDALSLAMVLLVSGVGAIIFGYCAAYFGADERGLGRLAAVMVLFAGSMLGVVTTDNLFALYVFWELTSVTSFLLVGHDDRKEQARRAATQALVTTTGTGLMMLVGFIMLGHAAGDYSLSGLVADPPEGGPWLTGALVLVLVGAFAKSAQVPLHYWLPGAMVAPTPVSAYLHAAAMVKGGVYLIARLAPGFAEAQVWQVLVLGVGLATMIVGGWRALRQDDLKLLLAYGTVSQLGFLTLLGGAGTQVAATAMIGTLIAHGLFKSVLFLTVGVIDHQTGSRSISRLSGLGRRMPVLAGAAALAAASMAGLPPLIGFAAKEAALEAFVPGAAPAPPPVAAGALLAGVAAGSILTFAYSARFLWGAFADKSTIAGSRAQAPAPLFAAAPVVLAAASLVLGIAPSLVDHLAQGYAHGLPTGHKPYHLALWHGLTPTLLLTALVVAAGAAMFLNRRAVGRLQNAMPRWPDAEYGYHMFLHGVYAVALSVTRRSQSGSLPVYLGIILATILVLPGVRLVAGLATGGIAVPGPEAGLRAWDSPLELLVAAVIIVTAVATVREHRRFPSLILLSAVGFGTAGLFVLHGAPDLALTLVLVETLTTIILVFVLRRLPGTFSVRPDGWGKRLTVLLCTAAGTFVALALWLMTAARPGEPASTGYAERAGEAGGTNLVNMILADFRALDTLGEVVVLATAAVAVSSLVLLNRRDRVVDESGTEPAAEPAVAGGPGEDPERPGTGALALPVHPAGAEAAGAEPAERDPRRDPGPEAEEPDADGLQEEGPAGGRRGDGEQDEGSGDER</sequence>
<evidence type="ECO:0000313" key="17">
    <source>
        <dbReference type="Proteomes" id="UP000578077"/>
    </source>
</evidence>
<feature type="transmembrane region" description="Helical" evidence="11">
    <location>
        <begin position="136"/>
        <end position="153"/>
    </location>
</feature>
<feature type="domain" description="NADH-Ubiquinone oxidoreductase (complex I) chain 5 N-terminal" evidence="13">
    <location>
        <begin position="70"/>
        <end position="109"/>
    </location>
</feature>
<evidence type="ECO:0000259" key="12">
    <source>
        <dbReference type="Pfam" id="PF00361"/>
    </source>
</evidence>
<evidence type="ECO:0000256" key="7">
    <source>
        <dbReference type="ARBA" id="ARBA00023065"/>
    </source>
</evidence>
<organism evidence="16 17">
    <name type="scientific">Streptomonospora salina</name>
    <dbReference type="NCBI Taxonomy" id="104205"/>
    <lineage>
        <taxon>Bacteria</taxon>
        <taxon>Bacillati</taxon>
        <taxon>Actinomycetota</taxon>
        <taxon>Actinomycetes</taxon>
        <taxon>Streptosporangiales</taxon>
        <taxon>Nocardiopsidaceae</taxon>
        <taxon>Streptomonospora</taxon>
    </lineage>
</organism>
<feature type="transmembrane region" description="Helical" evidence="11">
    <location>
        <begin position="755"/>
        <end position="775"/>
    </location>
</feature>
<gene>
    <name evidence="16" type="ORF">HNR25_004183</name>
</gene>
<dbReference type="Pfam" id="PF20501">
    <property type="entry name" value="MbhE"/>
    <property type="match status" value="1"/>
</dbReference>
<keyword evidence="3" id="KW-0050">Antiport</keyword>
<feature type="compositionally biased region" description="Low complexity" evidence="10">
    <location>
        <begin position="817"/>
        <end position="826"/>
    </location>
</feature>
<evidence type="ECO:0000256" key="1">
    <source>
        <dbReference type="ARBA" id="ARBA00004651"/>
    </source>
</evidence>
<evidence type="ECO:0000256" key="6">
    <source>
        <dbReference type="ARBA" id="ARBA00022989"/>
    </source>
</evidence>
<feature type="transmembrane region" description="Helical" evidence="11">
    <location>
        <begin position="700"/>
        <end position="720"/>
    </location>
</feature>
<feature type="domain" description="MrpA C-terminal/MbhD" evidence="14">
    <location>
        <begin position="621"/>
        <end position="684"/>
    </location>
</feature>
<keyword evidence="7" id="KW-0406">Ion transport</keyword>
<feature type="compositionally biased region" description="Basic and acidic residues" evidence="10">
    <location>
        <begin position="827"/>
        <end position="837"/>
    </location>
</feature>
<evidence type="ECO:0000259" key="13">
    <source>
        <dbReference type="Pfam" id="PF00662"/>
    </source>
</evidence>
<feature type="compositionally biased region" description="Acidic residues" evidence="10">
    <location>
        <begin position="838"/>
        <end position="849"/>
    </location>
</feature>
<feature type="transmembrane region" description="Helical" evidence="11">
    <location>
        <begin position="612"/>
        <end position="630"/>
    </location>
</feature>
<proteinExistence type="predicted"/>
<dbReference type="EMBL" id="JACHLY010000001">
    <property type="protein sequence ID" value="MBB6000432.1"/>
    <property type="molecule type" value="Genomic_DNA"/>
</dbReference>
<feature type="transmembrane region" description="Helical" evidence="11">
    <location>
        <begin position="637"/>
        <end position="655"/>
    </location>
</feature>
<dbReference type="InterPro" id="IPR001750">
    <property type="entry name" value="ND/Mrp_TM"/>
</dbReference>
<feature type="transmembrane region" description="Helical" evidence="11">
    <location>
        <begin position="326"/>
        <end position="350"/>
    </location>
</feature>
<feature type="domain" description="MrpA C-terminal/MbhE" evidence="15">
    <location>
        <begin position="700"/>
        <end position="788"/>
    </location>
</feature>
<evidence type="ECO:0000259" key="14">
    <source>
        <dbReference type="Pfam" id="PF13244"/>
    </source>
</evidence>
<feature type="transmembrane region" description="Helical" evidence="11">
    <location>
        <begin position="165"/>
        <end position="186"/>
    </location>
</feature>
<evidence type="ECO:0000313" key="16">
    <source>
        <dbReference type="EMBL" id="MBB6000432.1"/>
    </source>
</evidence>
<feature type="transmembrane region" description="Helical" evidence="11">
    <location>
        <begin position="274"/>
        <end position="294"/>
    </location>
</feature>
<dbReference type="RefSeq" id="WP_246463790.1">
    <property type="nucleotide sequence ID" value="NZ_BAABKT010000032.1"/>
</dbReference>
<dbReference type="InterPro" id="IPR025383">
    <property type="entry name" value="MrpA_C/MbhD"/>
</dbReference>
<dbReference type="InterPro" id="IPR001516">
    <property type="entry name" value="Proton_antipo_N"/>
</dbReference>
<feature type="transmembrane region" description="Helical" evidence="11">
    <location>
        <begin position="661"/>
        <end position="680"/>
    </location>
</feature>
<dbReference type="Pfam" id="PF13244">
    <property type="entry name" value="MbhD"/>
    <property type="match status" value="1"/>
</dbReference>
<dbReference type="Proteomes" id="UP000578077">
    <property type="component" value="Unassembled WGS sequence"/>
</dbReference>
<evidence type="ECO:0000256" key="10">
    <source>
        <dbReference type="SAM" id="MobiDB-lite"/>
    </source>
</evidence>
<keyword evidence="4" id="KW-1003">Cell membrane</keyword>
<evidence type="ECO:0000256" key="5">
    <source>
        <dbReference type="ARBA" id="ARBA00022692"/>
    </source>
</evidence>
<dbReference type="PANTHER" id="PTHR43373:SF1">
    <property type="entry name" value="NA(+)_H(+) ANTIPORTER SUBUNIT A"/>
    <property type="match status" value="1"/>
</dbReference>
<reference evidence="16 17" key="1">
    <citation type="submission" date="2020-08" db="EMBL/GenBank/DDBJ databases">
        <title>Sequencing the genomes of 1000 actinobacteria strains.</title>
        <authorList>
            <person name="Klenk H.-P."/>
        </authorList>
    </citation>
    <scope>NUCLEOTIDE SEQUENCE [LARGE SCALE GENOMIC DNA]</scope>
    <source>
        <strain evidence="16 17">DSM 44593</strain>
    </source>
</reference>
<feature type="transmembrane region" description="Helical" evidence="11">
    <location>
        <begin position="572"/>
        <end position="600"/>
    </location>
</feature>
<dbReference type="Pfam" id="PF00361">
    <property type="entry name" value="Proton_antipo_M"/>
    <property type="match status" value="1"/>
</dbReference>
<comment type="subcellular location">
    <subcellularLocation>
        <location evidence="1">Cell membrane</location>
        <topology evidence="1">Multi-pass membrane protein</topology>
    </subcellularLocation>
    <subcellularLocation>
        <location evidence="9">Membrane</location>
        <topology evidence="9">Multi-pass membrane protein</topology>
    </subcellularLocation>
</comment>
<dbReference type="GO" id="GO:0006811">
    <property type="term" value="P:monoatomic ion transport"/>
    <property type="evidence" value="ECO:0007669"/>
    <property type="project" value="UniProtKB-KW"/>
</dbReference>
<keyword evidence="2" id="KW-0813">Transport</keyword>
<comment type="caution">
    <text evidence="16">The sequence shown here is derived from an EMBL/GenBank/DDBJ whole genome shotgun (WGS) entry which is preliminary data.</text>
</comment>
<dbReference type="PANTHER" id="PTHR43373">
    <property type="entry name" value="NA(+)/H(+) ANTIPORTER SUBUNIT"/>
    <property type="match status" value="1"/>
</dbReference>
<evidence type="ECO:0000256" key="9">
    <source>
        <dbReference type="RuleBase" id="RU000320"/>
    </source>
</evidence>
<feature type="compositionally biased region" description="Low complexity" evidence="10">
    <location>
        <begin position="787"/>
        <end position="796"/>
    </location>
</feature>
<keyword evidence="8 11" id="KW-0472">Membrane</keyword>
<evidence type="ECO:0000256" key="2">
    <source>
        <dbReference type="ARBA" id="ARBA00022448"/>
    </source>
</evidence>
<evidence type="ECO:0000256" key="4">
    <source>
        <dbReference type="ARBA" id="ARBA00022475"/>
    </source>
</evidence>
<feature type="transmembrane region" description="Helical" evidence="11">
    <location>
        <begin position="500"/>
        <end position="525"/>
    </location>
</feature>
<feature type="transmembrane region" description="Helical" evidence="11">
    <location>
        <begin position="81"/>
        <end position="105"/>
    </location>
</feature>
<feature type="transmembrane region" description="Helical" evidence="11">
    <location>
        <begin position="371"/>
        <end position="394"/>
    </location>
</feature>
<dbReference type="InterPro" id="IPR046806">
    <property type="entry name" value="MrpA_C/MbhE"/>
</dbReference>
<feature type="transmembrane region" description="Helical" evidence="11">
    <location>
        <begin position="414"/>
        <end position="438"/>
    </location>
</feature>
<name>A0A841EBK8_9ACTN</name>
<feature type="domain" description="NADH:quinone oxidoreductase/Mrp antiporter transmembrane" evidence="12">
    <location>
        <begin position="133"/>
        <end position="402"/>
    </location>
</feature>
<evidence type="ECO:0000256" key="3">
    <source>
        <dbReference type="ARBA" id="ARBA00022449"/>
    </source>
</evidence>
<feature type="transmembrane region" description="Helical" evidence="11">
    <location>
        <begin position="112"/>
        <end position="130"/>
    </location>
</feature>
<keyword evidence="5 9" id="KW-0812">Transmembrane</keyword>
<feature type="transmembrane region" description="Helical" evidence="11">
    <location>
        <begin position="29"/>
        <end position="49"/>
    </location>
</feature>
<dbReference type="InterPro" id="IPR050616">
    <property type="entry name" value="CPA3_Na-H_Antiporter_A"/>
</dbReference>
<evidence type="ECO:0000256" key="11">
    <source>
        <dbReference type="SAM" id="Phobius"/>
    </source>
</evidence>